<dbReference type="KEGG" id="micc:AUP74_00215"/>
<proteinExistence type="predicted"/>
<dbReference type="PATRIC" id="fig|1769779.3.peg.211"/>
<gene>
    <name evidence="5" type="ORF">AUP74_00215</name>
</gene>
<reference evidence="6" key="1">
    <citation type="submission" date="2016-01" db="EMBL/GenBank/DDBJ databases">
        <title>Complete genome sequence of Microbulbifer sp. CCB-MM1, a halophile isolated from Matang Mangrove Forest, Perak.</title>
        <authorList>
            <person name="Moh T.H."/>
            <person name="Dinesh B."/>
            <person name="Lau N.-S."/>
            <person name="Go F."/>
            <person name="Alexander Chong S.-C."/>
        </authorList>
    </citation>
    <scope>NUCLEOTIDE SEQUENCE [LARGE SCALE GENOMIC DNA]</scope>
    <source>
        <strain evidence="6">CCB-MM1</strain>
    </source>
</reference>
<organism evidence="5 6">
    <name type="scientific">Microbulbifer aggregans</name>
    <dbReference type="NCBI Taxonomy" id="1769779"/>
    <lineage>
        <taxon>Bacteria</taxon>
        <taxon>Pseudomonadati</taxon>
        <taxon>Pseudomonadota</taxon>
        <taxon>Gammaproteobacteria</taxon>
        <taxon>Cellvibrionales</taxon>
        <taxon>Microbulbiferaceae</taxon>
        <taxon>Microbulbifer</taxon>
    </lineage>
</organism>
<accession>A0A1C9W3G2</accession>
<dbReference type="PANTHER" id="PTHR32347">
    <property type="entry name" value="EFFLUX SYSTEM COMPONENT YKNX-RELATED"/>
    <property type="match status" value="1"/>
</dbReference>
<dbReference type="InterPro" id="IPR050465">
    <property type="entry name" value="UPF0194_transport"/>
</dbReference>
<dbReference type="PANTHER" id="PTHR32347:SF23">
    <property type="entry name" value="BLL5650 PROTEIN"/>
    <property type="match status" value="1"/>
</dbReference>
<keyword evidence="2 3" id="KW-0175">Coiled coil</keyword>
<dbReference type="EMBL" id="CP014143">
    <property type="protein sequence ID" value="AOS95687.1"/>
    <property type="molecule type" value="Genomic_DNA"/>
</dbReference>
<evidence type="ECO:0000313" key="6">
    <source>
        <dbReference type="Proteomes" id="UP000095672"/>
    </source>
</evidence>
<keyword evidence="4" id="KW-0732">Signal</keyword>
<dbReference type="STRING" id="1769779.AUP74_00215"/>
<feature type="coiled-coil region" evidence="3">
    <location>
        <begin position="137"/>
        <end position="171"/>
    </location>
</feature>
<evidence type="ECO:0008006" key="7">
    <source>
        <dbReference type="Google" id="ProtNLM"/>
    </source>
</evidence>
<feature type="signal peptide" evidence="4">
    <location>
        <begin position="1"/>
        <end position="18"/>
    </location>
</feature>
<evidence type="ECO:0000256" key="1">
    <source>
        <dbReference type="ARBA" id="ARBA00004196"/>
    </source>
</evidence>
<evidence type="ECO:0000313" key="5">
    <source>
        <dbReference type="EMBL" id="AOS95687.1"/>
    </source>
</evidence>
<evidence type="ECO:0000256" key="4">
    <source>
        <dbReference type="SAM" id="SignalP"/>
    </source>
</evidence>
<dbReference type="GO" id="GO:0030313">
    <property type="term" value="C:cell envelope"/>
    <property type="evidence" value="ECO:0007669"/>
    <property type="project" value="UniProtKB-SubCell"/>
</dbReference>
<protein>
    <recommendedName>
        <fullName evidence="7">HlyD family secretion protein</fullName>
    </recommendedName>
</protein>
<keyword evidence="6" id="KW-1185">Reference proteome</keyword>
<dbReference type="Proteomes" id="UP000095672">
    <property type="component" value="Chromosome"/>
</dbReference>
<comment type="subcellular location">
    <subcellularLocation>
        <location evidence="1">Cell envelope</location>
    </subcellularLocation>
</comment>
<sequence length="320" mass="36054" precursor="true">MSRLIPVCLSLLSLCAFADDPRAQLLLSGELRAKESQVFYAPMTDDWRVEVQWLMPEGQVAQPDEIVVVFDGASIQGDIDAETVALNTAREKLQQEKTKHAQTVLEKEFALQREQLLLKKAAIDAAVPKQYLSAFEYESFQVAESEAEAKVEKARKELVQAQLARDVAIEKQQISIDRSLSKLELNRERLAAMTLRAERAGPVLYGKHPWTGERVFVGMTAQPSWEIAEIPSLNDLYIEAWLHEIDVDRVREGQSAVLTFDARLHSTLPATLTEIATQPQKRKEWGSGLYYRLVFSLSEAPEFQILPGMGARIEFPEVDS</sequence>
<feature type="chain" id="PRO_5008895332" description="HlyD family secretion protein" evidence="4">
    <location>
        <begin position="19"/>
        <end position="320"/>
    </location>
</feature>
<evidence type="ECO:0000256" key="2">
    <source>
        <dbReference type="ARBA" id="ARBA00023054"/>
    </source>
</evidence>
<evidence type="ECO:0000256" key="3">
    <source>
        <dbReference type="SAM" id="Coils"/>
    </source>
</evidence>
<dbReference type="AlphaFoldDB" id="A0A1C9W3G2"/>
<name>A0A1C9W3G2_9GAMM</name>
<dbReference type="Gene3D" id="2.40.30.170">
    <property type="match status" value="1"/>
</dbReference>